<feature type="non-terminal residue" evidence="1">
    <location>
        <position position="1"/>
    </location>
</feature>
<dbReference type="EMBL" id="BARU01028760">
    <property type="protein sequence ID" value="GAH74232.1"/>
    <property type="molecule type" value="Genomic_DNA"/>
</dbReference>
<proteinExistence type="predicted"/>
<dbReference type="Pfam" id="PF04227">
    <property type="entry name" value="Indigoidine_A"/>
    <property type="match status" value="1"/>
</dbReference>
<name>X1HXN3_9ZZZZ</name>
<dbReference type="SUPFAM" id="SSF110581">
    <property type="entry name" value="Indigoidine synthase A-like"/>
    <property type="match status" value="1"/>
</dbReference>
<dbReference type="Gene3D" id="3.40.1790.10">
    <property type="entry name" value="Indigoidine synthase domain"/>
    <property type="match status" value="1"/>
</dbReference>
<accession>X1HXN3</accession>
<reference evidence="1" key="1">
    <citation type="journal article" date="2014" name="Front. Microbiol.">
        <title>High frequency of phylogenetically diverse reductive dehalogenase-homologous genes in deep subseafloor sedimentary metagenomes.</title>
        <authorList>
            <person name="Kawai M."/>
            <person name="Futagami T."/>
            <person name="Toyoda A."/>
            <person name="Takaki Y."/>
            <person name="Nishi S."/>
            <person name="Hori S."/>
            <person name="Arai W."/>
            <person name="Tsubouchi T."/>
            <person name="Morono Y."/>
            <person name="Uchiyama I."/>
            <person name="Ito T."/>
            <person name="Fujiyama A."/>
            <person name="Inagaki F."/>
            <person name="Takami H."/>
        </authorList>
    </citation>
    <scope>NUCLEOTIDE SEQUENCE</scope>
    <source>
        <strain evidence="1">Expedition CK06-06</strain>
    </source>
</reference>
<dbReference type="InterPro" id="IPR007342">
    <property type="entry name" value="PsuG"/>
</dbReference>
<evidence type="ECO:0000313" key="1">
    <source>
        <dbReference type="EMBL" id="GAH74232.1"/>
    </source>
</evidence>
<dbReference type="InterPro" id="IPR022830">
    <property type="entry name" value="Indigdn_synthA-like"/>
</dbReference>
<dbReference type="AlphaFoldDB" id="X1HXN3"/>
<protein>
    <submittedName>
        <fullName evidence="1">Uncharacterized protein</fullName>
    </submittedName>
</protein>
<gene>
    <name evidence="1" type="ORF">S03H2_45864</name>
</gene>
<dbReference type="GO" id="GO:0004730">
    <property type="term" value="F:pseudouridylate synthase activity"/>
    <property type="evidence" value="ECO:0007669"/>
    <property type="project" value="InterPro"/>
</dbReference>
<organism evidence="1">
    <name type="scientific">marine sediment metagenome</name>
    <dbReference type="NCBI Taxonomy" id="412755"/>
    <lineage>
        <taxon>unclassified sequences</taxon>
        <taxon>metagenomes</taxon>
        <taxon>ecological metagenomes</taxon>
    </lineage>
</organism>
<comment type="caution">
    <text evidence="1">The sequence shown here is derived from an EMBL/GenBank/DDBJ whole genome shotgun (WGS) entry which is preliminary data.</text>
</comment>
<sequence>HEIGINNFARMKWDAGLVGSILLFNPISKELTPFILEQISHLTHGKSLKAIIELVINNAKLAGKIAKLSSLRYNLNSRDNTDDR</sequence>